<evidence type="ECO:0000256" key="4">
    <source>
        <dbReference type="ARBA" id="ARBA00023136"/>
    </source>
</evidence>
<keyword evidence="5" id="KW-0046">Antibiotic resistance</keyword>
<dbReference type="OrthoDB" id="63188at2"/>
<dbReference type="EMBL" id="RKMH01000003">
    <property type="protein sequence ID" value="RPA65319.1"/>
    <property type="molecule type" value="Genomic_DNA"/>
</dbReference>
<protein>
    <submittedName>
        <fullName evidence="8">ABC transporter permease</fullName>
    </submittedName>
</protein>
<dbReference type="InterPro" id="IPR013525">
    <property type="entry name" value="ABC2_TM"/>
</dbReference>
<keyword evidence="4 6" id="KW-0472">Membrane</keyword>
<feature type="transmembrane region" description="Helical" evidence="6">
    <location>
        <begin position="151"/>
        <end position="175"/>
    </location>
</feature>
<organism evidence="8 9">
    <name type="scientific">Gordonia oryzae</name>
    <dbReference type="NCBI Taxonomy" id="2487349"/>
    <lineage>
        <taxon>Bacteria</taxon>
        <taxon>Bacillati</taxon>
        <taxon>Actinomycetota</taxon>
        <taxon>Actinomycetes</taxon>
        <taxon>Mycobacteriales</taxon>
        <taxon>Gordoniaceae</taxon>
        <taxon>Gordonia</taxon>
    </lineage>
</organism>
<feature type="transmembrane region" description="Helical" evidence="6">
    <location>
        <begin position="120"/>
        <end position="145"/>
    </location>
</feature>
<dbReference type="PANTHER" id="PTHR43077:SF11">
    <property type="entry name" value="TRANSPORT PERMEASE YVFS-RELATED"/>
    <property type="match status" value="1"/>
</dbReference>
<proteinExistence type="predicted"/>
<dbReference type="AlphaFoldDB" id="A0A3N4GQU4"/>
<dbReference type="GO" id="GO:0140359">
    <property type="term" value="F:ABC-type transporter activity"/>
    <property type="evidence" value="ECO:0007669"/>
    <property type="project" value="InterPro"/>
</dbReference>
<dbReference type="GO" id="GO:0046677">
    <property type="term" value="P:response to antibiotic"/>
    <property type="evidence" value="ECO:0007669"/>
    <property type="project" value="UniProtKB-KW"/>
</dbReference>
<evidence type="ECO:0000313" key="9">
    <source>
        <dbReference type="Proteomes" id="UP000267536"/>
    </source>
</evidence>
<comment type="subcellular location">
    <subcellularLocation>
        <location evidence="1">Membrane</location>
        <topology evidence="1">Multi-pass membrane protein</topology>
    </subcellularLocation>
</comment>
<evidence type="ECO:0000256" key="5">
    <source>
        <dbReference type="ARBA" id="ARBA00023251"/>
    </source>
</evidence>
<evidence type="ECO:0000313" key="8">
    <source>
        <dbReference type="EMBL" id="RPA65319.1"/>
    </source>
</evidence>
<keyword evidence="3 6" id="KW-1133">Transmembrane helix</keyword>
<dbReference type="GO" id="GO:0043190">
    <property type="term" value="C:ATP-binding cassette (ABC) transporter complex"/>
    <property type="evidence" value="ECO:0007669"/>
    <property type="project" value="InterPro"/>
</dbReference>
<gene>
    <name evidence="8" type="ORF">EF294_05705</name>
</gene>
<dbReference type="PIRSF" id="PIRSF006648">
    <property type="entry name" value="DrrB"/>
    <property type="match status" value="1"/>
</dbReference>
<keyword evidence="2 6" id="KW-0812">Transmembrane</keyword>
<dbReference type="InterPro" id="IPR051328">
    <property type="entry name" value="T7SS_ABC-Transporter"/>
</dbReference>
<evidence type="ECO:0000256" key="1">
    <source>
        <dbReference type="ARBA" id="ARBA00004141"/>
    </source>
</evidence>
<keyword evidence="9" id="KW-1185">Reference proteome</keyword>
<dbReference type="PANTHER" id="PTHR43077">
    <property type="entry name" value="TRANSPORT PERMEASE YVFS-RELATED"/>
    <property type="match status" value="1"/>
</dbReference>
<dbReference type="Pfam" id="PF01061">
    <property type="entry name" value="ABC2_membrane"/>
    <property type="match status" value="1"/>
</dbReference>
<evidence type="ECO:0000259" key="7">
    <source>
        <dbReference type="Pfam" id="PF01061"/>
    </source>
</evidence>
<dbReference type="RefSeq" id="WP_123926521.1">
    <property type="nucleotide sequence ID" value="NZ_JBPSDP010000003.1"/>
</dbReference>
<evidence type="ECO:0000256" key="3">
    <source>
        <dbReference type="ARBA" id="ARBA00022989"/>
    </source>
</evidence>
<feature type="transmembrane region" description="Helical" evidence="6">
    <location>
        <begin position="187"/>
        <end position="220"/>
    </location>
</feature>
<sequence length="271" mass="28337">MTTASPSSAAPRSASHDTTLRGFLPAPLYMRTDIRRVLRNRRALVFTVAMPGLLYLVFGATQKSSDTVGSGNVAFYVLIGMAVYGAVLAAASNAASVALEQQAGWTRTLMMTPLQPTGYVATKVCVALAMGALPILVLTVAGIATGAHAPVGVWIACLLLGWIGASVFAAFGLAVGSIMKSDGAMQVMGGVLALLAFAGNVFVPLKGVMLTIAQFTPMFGVVTLARYPLDHGVTVYGTHISLWVTVANVIIWAVIFASTASFFYSRSTARQ</sequence>
<reference evidence="8 9" key="1">
    <citation type="submission" date="2018-11" db="EMBL/GenBank/DDBJ databases">
        <title>Draft genome sequence of Gordonia sp. RS15-1S isolated from rice stems.</title>
        <authorList>
            <person name="Muangham S."/>
        </authorList>
    </citation>
    <scope>NUCLEOTIDE SEQUENCE [LARGE SCALE GENOMIC DNA]</scope>
    <source>
        <strain evidence="8 9">RS15-1S</strain>
    </source>
</reference>
<feature type="transmembrane region" description="Helical" evidence="6">
    <location>
        <begin position="43"/>
        <end position="61"/>
    </location>
</feature>
<comment type="caution">
    <text evidence="8">The sequence shown here is derived from an EMBL/GenBank/DDBJ whole genome shotgun (WGS) entry which is preliminary data.</text>
</comment>
<feature type="domain" description="ABC-2 type transporter transmembrane" evidence="7">
    <location>
        <begin position="31"/>
        <end position="208"/>
    </location>
</feature>
<feature type="transmembrane region" description="Helical" evidence="6">
    <location>
        <begin position="240"/>
        <end position="264"/>
    </location>
</feature>
<feature type="transmembrane region" description="Helical" evidence="6">
    <location>
        <begin position="73"/>
        <end position="99"/>
    </location>
</feature>
<accession>A0A3N4GQU4</accession>
<name>A0A3N4GQU4_9ACTN</name>
<dbReference type="Proteomes" id="UP000267536">
    <property type="component" value="Unassembled WGS sequence"/>
</dbReference>
<dbReference type="InterPro" id="IPR000412">
    <property type="entry name" value="ABC_2_transport"/>
</dbReference>
<evidence type="ECO:0000256" key="6">
    <source>
        <dbReference type="SAM" id="Phobius"/>
    </source>
</evidence>
<evidence type="ECO:0000256" key="2">
    <source>
        <dbReference type="ARBA" id="ARBA00022692"/>
    </source>
</evidence>